<reference evidence="2" key="1">
    <citation type="submission" date="2024-01" db="EMBL/GenBank/DDBJ databases">
        <authorList>
            <person name="Webb A."/>
        </authorList>
    </citation>
    <scope>NUCLEOTIDE SEQUENCE</scope>
    <source>
        <strain evidence="2">Pm1</strain>
    </source>
</reference>
<protein>
    <submittedName>
        <fullName evidence="2">Uncharacterized protein</fullName>
    </submittedName>
</protein>
<name>A0AAV1T3F0_9STRA</name>
<dbReference type="Proteomes" id="UP001162060">
    <property type="component" value="Unassembled WGS sequence"/>
</dbReference>
<proteinExistence type="predicted"/>
<dbReference type="AlphaFoldDB" id="A0AAV1T3F0"/>
<gene>
    <name evidence="2" type="ORF">PM001_LOCUS1715</name>
</gene>
<feature type="region of interest" description="Disordered" evidence="1">
    <location>
        <begin position="48"/>
        <end position="151"/>
    </location>
</feature>
<evidence type="ECO:0000313" key="3">
    <source>
        <dbReference type="Proteomes" id="UP001162060"/>
    </source>
</evidence>
<organism evidence="2 3">
    <name type="scientific">Peronospora matthiolae</name>
    <dbReference type="NCBI Taxonomy" id="2874970"/>
    <lineage>
        <taxon>Eukaryota</taxon>
        <taxon>Sar</taxon>
        <taxon>Stramenopiles</taxon>
        <taxon>Oomycota</taxon>
        <taxon>Peronosporomycetes</taxon>
        <taxon>Peronosporales</taxon>
        <taxon>Peronosporaceae</taxon>
        <taxon>Peronospora</taxon>
    </lineage>
</organism>
<feature type="compositionally biased region" description="Polar residues" evidence="1">
    <location>
        <begin position="48"/>
        <end position="63"/>
    </location>
</feature>
<feature type="compositionally biased region" description="Basic and acidic residues" evidence="1">
    <location>
        <begin position="134"/>
        <end position="147"/>
    </location>
</feature>
<evidence type="ECO:0000313" key="2">
    <source>
        <dbReference type="EMBL" id="CAK7898711.1"/>
    </source>
</evidence>
<feature type="compositionally biased region" description="Low complexity" evidence="1">
    <location>
        <begin position="12"/>
        <end position="25"/>
    </location>
</feature>
<feature type="region of interest" description="Disordered" evidence="1">
    <location>
        <begin position="1"/>
        <end position="33"/>
    </location>
</feature>
<feature type="compositionally biased region" description="Polar residues" evidence="1">
    <location>
        <begin position="70"/>
        <end position="104"/>
    </location>
</feature>
<accession>A0AAV1T3F0</accession>
<feature type="compositionally biased region" description="Low complexity" evidence="1">
    <location>
        <begin position="119"/>
        <end position="130"/>
    </location>
</feature>
<evidence type="ECO:0000256" key="1">
    <source>
        <dbReference type="SAM" id="MobiDB-lite"/>
    </source>
</evidence>
<sequence length="172" mass="18772">MATRPVVTDALTSSSSTVIATSSNSGFSSAPINPVVVSSHNHRRRFQSNSWFEGDLPNQNNVTEDLPNQIDWTSKSPPNQNRGITSDLQNQTNGIRDHTSSSYKPLNKNRSTKTRPFRAASPGSPSYSSGEANNDDRWSDNDPERPRSIQALPFAVLGQCRAAAAEKASTRQ</sequence>
<comment type="caution">
    <text evidence="2">The sequence shown here is derived from an EMBL/GenBank/DDBJ whole genome shotgun (WGS) entry which is preliminary data.</text>
</comment>
<dbReference type="EMBL" id="CAKLBY020000016">
    <property type="protein sequence ID" value="CAK7898711.1"/>
    <property type="molecule type" value="Genomic_DNA"/>
</dbReference>